<dbReference type="PANTHER" id="PTHR34820:SF4">
    <property type="entry name" value="INNER MEMBRANE PROTEIN YEBZ"/>
    <property type="match status" value="1"/>
</dbReference>
<protein>
    <submittedName>
        <fullName evidence="8">Copper resistance protein CopC</fullName>
    </submittedName>
</protein>
<evidence type="ECO:0000256" key="1">
    <source>
        <dbReference type="ARBA" id="ARBA00004196"/>
    </source>
</evidence>
<dbReference type="InterPro" id="IPR014755">
    <property type="entry name" value="Cu-Rt/internalin_Ig-like"/>
</dbReference>
<evidence type="ECO:0000256" key="2">
    <source>
        <dbReference type="ARBA" id="ARBA00022723"/>
    </source>
</evidence>
<dbReference type="KEGG" id="git:C6V83_04610"/>
<feature type="region of interest" description="Disordered" evidence="5">
    <location>
        <begin position="9"/>
        <end position="33"/>
    </location>
</feature>
<evidence type="ECO:0000259" key="7">
    <source>
        <dbReference type="Pfam" id="PF04234"/>
    </source>
</evidence>
<name>A0A2S0KK06_9ACTN</name>
<dbReference type="GO" id="GO:0006825">
    <property type="term" value="P:copper ion transport"/>
    <property type="evidence" value="ECO:0007669"/>
    <property type="project" value="InterPro"/>
</dbReference>
<keyword evidence="3" id="KW-0732">Signal</keyword>
<keyword evidence="6" id="KW-0812">Transmembrane</keyword>
<dbReference type="GO" id="GO:0030313">
    <property type="term" value="C:cell envelope"/>
    <property type="evidence" value="ECO:0007669"/>
    <property type="project" value="UniProtKB-SubCell"/>
</dbReference>
<dbReference type="AlphaFoldDB" id="A0A2S0KK06"/>
<evidence type="ECO:0000256" key="5">
    <source>
        <dbReference type="SAM" id="MobiDB-lite"/>
    </source>
</evidence>
<comment type="subcellular location">
    <subcellularLocation>
        <location evidence="1">Cell envelope</location>
    </subcellularLocation>
</comment>
<dbReference type="Proteomes" id="UP000239814">
    <property type="component" value="Chromosome"/>
</dbReference>
<evidence type="ECO:0000313" key="9">
    <source>
        <dbReference type="Proteomes" id="UP000239814"/>
    </source>
</evidence>
<dbReference type="Pfam" id="PF04234">
    <property type="entry name" value="CopC"/>
    <property type="match status" value="1"/>
</dbReference>
<feature type="domain" description="CopC" evidence="7">
    <location>
        <begin position="14"/>
        <end position="106"/>
    </location>
</feature>
<organism evidence="8 9">
    <name type="scientific">Gordonia iterans</name>
    <dbReference type="NCBI Taxonomy" id="1004901"/>
    <lineage>
        <taxon>Bacteria</taxon>
        <taxon>Bacillati</taxon>
        <taxon>Actinomycetota</taxon>
        <taxon>Actinomycetes</taxon>
        <taxon>Mycobacteriales</taxon>
        <taxon>Gordoniaceae</taxon>
        <taxon>Gordonia</taxon>
    </lineage>
</organism>
<evidence type="ECO:0000313" key="8">
    <source>
        <dbReference type="EMBL" id="AVM02014.1"/>
    </source>
</evidence>
<dbReference type="EMBL" id="CP027433">
    <property type="protein sequence ID" value="AVM02014.1"/>
    <property type="molecule type" value="Genomic_DNA"/>
</dbReference>
<keyword evidence="4" id="KW-0186">Copper</keyword>
<dbReference type="InterPro" id="IPR032694">
    <property type="entry name" value="CopC/D"/>
</dbReference>
<keyword evidence="9" id="KW-1185">Reference proteome</keyword>
<reference evidence="8 9" key="1">
    <citation type="submission" date="2018-03" db="EMBL/GenBank/DDBJ databases">
        <title>Characteristics and genome of n-alkane degrading marine bacteria Gordonia iterans isolated from crude oil contaminated in Tae-an, South Korea.</title>
        <authorList>
            <person name="Lee S.-S."/>
            <person name="Kim H."/>
        </authorList>
    </citation>
    <scope>NUCLEOTIDE SEQUENCE [LARGE SCALE GENOMIC DNA]</scope>
    <source>
        <strain evidence="8 9">Co17</strain>
    </source>
</reference>
<dbReference type="SUPFAM" id="SSF81296">
    <property type="entry name" value="E set domains"/>
    <property type="match status" value="1"/>
</dbReference>
<dbReference type="GO" id="GO:0005886">
    <property type="term" value="C:plasma membrane"/>
    <property type="evidence" value="ECO:0007669"/>
    <property type="project" value="TreeGrafter"/>
</dbReference>
<dbReference type="GO" id="GO:0005507">
    <property type="term" value="F:copper ion binding"/>
    <property type="evidence" value="ECO:0007669"/>
    <property type="project" value="InterPro"/>
</dbReference>
<evidence type="ECO:0000256" key="3">
    <source>
        <dbReference type="ARBA" id="ARBA00022729"/>
    </source>
</evidence>
<gene>
    <name evidence="8" type="ORF">C6V83_04610</name>
</gene>
<accession>A0A2S0KK06</accession>
<evidence type="ECO:0000256" key="4">
    <source>
        <dbReference type="ARBA" id="ARBA00023008"/>
    </source>
</evidence>
<proteinExistence type="predicted"/>
<evidence type="ECO:0000256" key="6">
    <source>
        <dbReference type="SAM" id="Phobius"/>
    </source>
</evidence>
<sequence>MAAALVFAGTAAAHSAPTGSSPENGQTVDRSPGVVSVSFNENLRPEFAYLTVVGPDRHFYQQGDPTVEGNTVSVPVNALGPAGDYEINFRVTSADGHPVQGQRIFTLSVAGDGEPGPLAGPEESTASDDGFPAWAVVLIVVAVLLVLTGAVIVLLRRRSA</sequence>
<feature type="transmembrane region" description="Helical" evidence="6">
    <location>
        <begin position="131"/>
        <end position="155"/>
    </location>
</feature>
<dbReference type="GO" id="GO:0042597">
    <property type="term" value="C:periplasmic space"/>
    <property type="evidence" value="ECO:0007669"/>
    <property type="project" value="InterPro"/>
</dbReference>
<keyword evidence="6" id="KW-1133">Transmembrane helix</keyword>
<keyword evidence="6" id="KW-0472">Membrane</keyword>
<dbReference type="GO" id="GO:0046688">
    <property type="term" value="P:response to copper ion"/>
    <property type="evidence" value="ECO:0007669"/>
    <property type="project" value="InterPro"/>
</dbReference>
<feature type="compositionally biased region" description="Polar residues" evidence="5">
    <location>
        <begin position="17"/>
        <end position="29"/>
    </location>
</feature>
<dbReference type="Gene3D" id="2.60.40.1220">
    <property type="match status" value="1"/>
</dbReference>
<dbReference type="InterPro" id="IPR014756">
    <property type="entry name" value="Ig_E-set"/>
</dbReference>
<dbReference type="OrthoDB" id="5242236at2"/>
<keyword evidence="2" id="KW-0479">Metal-binding</keyword>
<dbReference type="InterPro" id="IPR007348">
    <property type="entry name" value="CopC_dom"/>
</dbReference>
<dbReference type="PANTHER" id="PTHR34820">
    <property type="entry name" value="INNER MEMBRANE PROTEIN YEBZ"/>
    <property type="match status" value="1"/>
</dbReference>